<evidence type="ECO:0000256" key="1">
    <source>
        <dbReference type="SAM" id="MobiDB-lite"/>
    </source>
</evidence>
<dbReference type="AlphaFoldDB" id="A0A9W7XQ25"/>
<feature type="compositionally biased region" description="Polar residues" evidence="1">
    <location>
        <begin position="376"/>
        <end position="392"/>
    </location>
</feature>
<reference evidence="2" key="1">
    <citation type="submission" date="2022-07" db="EMBL/GenBank/DDBJ databases">
        <title>Phylogenomic reconstructions and comparative analyses of Kickxellomycotina fungi.</title>
        <authorList>
            <person name="Reynolds N.K."/>
            <person name="Stajich J.E."/>
            <person name="Barry K."/>
            <person name="Grigoriev I.V."/>
            <person name="Crous P."/>
            <person name="Smith M.E."/>
        </authorList>
    </citation>
    <scope>NUCLEOTIDE SEQUENCE</scope>
    <source>
        <strain evidence="2">NBRC 105413</strain>
    </source>
</reference>
<feature type="compositionally biased region" description="Polar residues" evidence="1">
    <location>
        <begin position="402"/>
        <end position="432"/>
    </location>
</feature>
<protein>
    <submittedName>
        <fullName evidence="2">Uncharacterized protein</fullName>
    </submittedName>
</protein>
<feature type="region of interest" description="Disordered" evidence="1">
    <location>
        <begin position="128"/>
        <end position="157"/>
    </location>
</feature>
<feature type="compositionally biased region" description="Polar residues" evidence="1">
    <location>
        <begin position="189"/>
        <end position="200"/>
    </location>
</feature>
<accession>A0A9W7XQ25</accession>
<feature type="compositionally biased region" description="Low complexity" evidence="1">
    <location>
        <begin position="1"/>
        <end position="17"/>
    </location>
</feature>
<feature type="region of interest" description="Disordered" evidence="1">
    <location>
        <begin position="376"/>
        <end position="506"/>
    </location>
</feature>
<gene>
    <name evidence="2" type="ORF">LPJ64_001352</name>
</gene>
<organism evidence="2 3">
    <name type="scientific">Coemansia asiatica</name>
    <dbReference type="NCBI Taxonomy" id="1052880"/>
    <lineage>
        <taxon>Eukaryota</taxon>
        <taxon>Fungi</taxon>
        <taxon>Fungi incertae sedis</taxon>
        <taxon>Zoopagomycota</taxon>
        <taxon>Kickxellomycotina</taxon>
        <taxon>Kickxellomycetes</taxon>
        <taxon>Kickxellales</taxon>
        <taxon>Kickxellaceae</taxon>
        <taxon>Coemansia</taxon>
    </lineage>
</organism>
<feature type="region of interest" description="Disordered" evidence="1">
    <location>
        <begin position="189"/>
        <end position="229"/>
    </location>
</feature>
<feature type="compositionally biased region" description="Low complexity" evidence="1">
    <location>
        <begin position="128"/>
        <end position="139"/>
    </location>
</feature>
<proteinExistence type="predicted"/>
<keyword evidence="3" id="KW-1185">Reference proteome</keyword>
<comment type="caution">
    <text evidence="2">The sequence shown here is derived from an EMBL/GenBank/DDBJ whole genome shotgun (WGS) entry which is preliminary data.</text>
</comment>
<evidence type="ECO:0000313" key="3">
    <source>
        <dbReference type="Proteomes" id="UP001145021"/>
    </source>
</evidence>
<feature type="compositionally biased region" description="Basic and acidic residues" evidence="1">
    <location>
        <begin position="201"/>
        <end position="211"/>
    </location>
</feature>
<dbReference type="EMBL" id="JANBOH010000035">
    <property type="protein sequence ID" value="KAJ1647239.1"/>
    <property type="molecule type" value="Genomic_DNA"/>
</dbReference>
<dbReference type="Proteomes" id="UP001145021">
    <property type="component" value="Unassembled WGS sequence"/>
</dbReference>
<evidence type="ECO:0000313" key="2">
    <source>
        <dbReference type="EMBL" id="KAJ1647239.1"/>
    </source>
</evidence>
<feature type="region of interest" description="Disordered" evidence="1">
    <location>
        <begin position="519"/>
        <end position="600"/>
    </location>
</feature>
<feature type="region of interest" description="Disordered" evidence="1">
    <location>
        <begin position="256"/>
        <end position="359"/>
    </location>
</feature>
<sequence length="633" mass="65990">MLSADADAATSPDPGTTKDVSSRWLPELDSPKLSIALPPIDKDPEPSPQADAQPASFDANDDVAKQPSDAAVAIVAKDAAAEIPAPASDAPAASLDITSVSAASSNAADYYYHLDSLRSDSSAVLAAPSKSPSSLAISANDDDVQEDTFVPEPQDPVNMQNVLDHLGLDFDFATDPAIEDINATPLFTLPSSGNSGSQDKLMSHLDPESQQKRPVAAEPASSGIKTRVRRSSIASMLIRRTSKCFDSIGATAAIEAAVPKEQKVENQSQPEPEPEVEAKTETDAQSQSSSSEPAAGLANDCEEQAPVSSKAPAATEDAGTLPSYAAGNVDASKDPDAVGDANGAVDDADADADASPDADAVDAASVFVAKAHVQPAANQLTADQPNADQPTADSAAEDNPDNADTQVAEASSESFNAPSASDSVERNNSNVDPINDAPTAASLSFEANKPMPAATEPSSTYSIPMRRPPKARNLDRRSSRILDELSRKVQHVRQTTSMVLRRSVGSRLSVIPISPLEIPAAQSAESSSPQGSLPEKEQDTQQQQQDGDCPPSVAKKDVDDAEPSIAGSQDNVDNGHVSDTEKPVVAATTETSGQQRSGLSRRFTFVKRGTNEVVRNSVTRVKGIFASKKPVAV</sequence>
<name>A0A9W7XQ25_9FUNG</name>
<feature type="compositionally biased region" description="Low complexity" evidence="1">
    <location>
        <begin position="519"/>
        <end position="533"/>
    </location>
</feature>
<feature type="region of interest" description="Disordered" evidence="1">
    <location>
        <begin position="1"/>
        <end position="68"/>
    </location>
</feature>
<feature type="compositionally biased region" description="Acidic residues" evidence="1">
    <location>
        <begin position="346"/>
        <end position="359"/>
    </location>
</feature>
<feature type="compositionally biased region" description="Polar residues" evidence="1">
    <location>
        <begin position="588"/>
        <end position="598"/>
    </location>
</feature>
<feature type="compositionally biased region" description="Basic and acidic residues" evidence="1">
    <location>
        <begin position="472"/>
        <end position="487"/>
    </location>
</feature>